<dbReference type="STRING" id="582744.Msip34_0985"/>
<gene>
    <name evidence="5" type="ordered locus">Msip34_0985</name>
</gene>
<feature type="chain" id="PRO_5002973864" evidence="3">
    <location>
        <begin position="30"/>
        <end position="354"/>
    </location>
</feature>
<dbReference type="Pfam" id="PF01476">
    <property type="entry name" value="LysM"/>
    <property type="match status" value="1"/>
</dbReference>
<dbReference type="InterPro" id="IPR011055">
    <property type="entry name" value="Dup_hybrid_motif"/>
</dbReference>
<dbReference type="InterPro" id="IPR036779">
    <property type="entry name" value="LysM_dom_sf"/>
</dbReference>
<feature type="domain" description="LysM" evidence="4">
    <location>
        <begin position="67"/>
        <end position="111"/>
    </location>
</feature>
<dbReference type="InterPro" id="IPR018392">
    <property type="entry name" value="LysM"/>
</dbReference>
<dbReference type="SUPFAM" id="SSF54106">
    <property type="entry name" value="LysM domain"/>
    <property type="match status" value="1"/>
</dbReference>
<dbReference type="InterPro" id="IPR016047">
    <property type="entry name" value="M23ase_b-sheet_dom"/>
</dbReference>
<name>C6XCF7_METGS</name>
<proteinExistence type="inferred from homology"/>
<dbReference type="Proteomes" id="UP000002743">
    <property type="component" value="Chromosome"/>
</dbReference>
<dbReference type="KEGG" id="mei:Msip34_0985"/>
<dbReference type="PANTHER" id="PTHR21666:SF263">
    <property type="entry name" value="MUREIN HYDROLASE ACTIVATOR NLPD"/>
    <property type="match status" value="1"/>
</dbReference>
<keyword evidence="3" id="KW-0732">Signal</keyword>
<evidence type="ECO:0000259" key="4">
    <source>
        <dbReference type="PROSITE" id="PS51782"/>
    </source>
</evidence>
<dbReference type="Pfam" id="PF01551">
    <property type="entry name" value="Peptidase_M23"/>
    <property type="match status" value="1"/>
</dbReference>
<dbReference type="PANTHER" id="PTHR21666">
    <property type="entry name" value="PEPTIDASE-RELATED"/>
    <property type="match status" value="1"/>
</dbReference>
<dbReference type="Gene3D" id="3.10.350.10">
    <property type="entry name" value="LysM domain"/>
    <property type="match status" value="1"/>
</dbReference>
<feature type="compositionally biased region" description="Low complexity" evidence="2">
    <location>
        <begin position="215"/>
        <end position="226"/>
    </location>
</feature>
<feature type="compositionally biased region" description="Basic and acidic residues" evidence="2">
    <location>
        <begin position="197"/>
        <end position="214"/>
    </location>
</feature>
<organism evidence="5 6">
    <name type="scientific">Methylovorus glucosotrophus (strain SIP3-4)</name>
    <dbReference type="NCBI Taxonomy" id="582744"/>
    <lineage>
        <taxon>Bacteria</taxon>
        <taxon>Pseudomonadati</taxon>
        <taxon>Pseudomonadota</taxon>
        <taxon>Betaproteobacteria</taxon>
        <taxon>Nitrosomonadales</taxon>
        <taxon>Methylophilaceae</taxon>
        <taxon>Methylovorus</taxon>
    </lineage>
</organism>
<dbReference type="Gene3D" id="2.70.70.10">
    <property type="entry name" value="Glucose Permease (Domain IIA)"/>
    <property type="match status" value="1"/>
</dbReference>
<dbReference type="SMART" id="SM00257">
    <property type="entry name" value="LysM"/>
    <property type="match status" value="1"/>
</dbReference>
<evidence type="ECO:0000256" key="3">
    <source>
        <dbReference type="SAM" id="SignalP"/>
    </source>
</evidence>
<dbReference type="HOGENOM" id="CLU_029425_0_2_4"/>
<dbReference type="PROSITE" id="PS51782">
    <property type="entry name" value="LYSM"/>
    <property type="match status" value="1"/>
</dbReference>
<evidence type="ECO:0000256" key="1">
    <source>
        <dbReference type="ARBA" id="ARBA00038420"/>
    </source>
</evidence>
<dbReference type="eggNOG" id="COG4942">
    <property type="taxonomic scope" value="Bacteria"/>
</dbReference>
<dbReference type="RefSeq" id="WP_015829759.1">
    <property type="nucleotide sequence ID" value="NC_012969.1"/>
</dbReference>
<dbReference type="GO" id="GO:0032153">
    <property type="term" value="C:cell division site"/>
    <property type="evidence" value="ECO:0007669"/>
    <property type="project" value="TreeGrafter"/>
</dbReference>
<dbReference type="InterPro" id="IPR050570">
    <property type="entry name" value="Cell_wall_metabolism_enzyme"/>
</dbReference>
<reference evidence="6" key="1">
    <citation type="submission" date="2009-07" db="EMBL/GenBank/DDBJ databases">
        <title>Complete sequence of chromosome of Methylovorus sp. SIP3-4.</title>
        <authorList>
            <person name="Lucas S."/>
            <person name="Copeland A."/>
            <person name="Lapidus A."/>
            <person name="Glavina del Rio T."/>
            <person name="Tice H."/>
            <person name="Bruce D."/>
            <person name="Goodwin L."/>
            <person name="Pitluck S."/>
            <person name="Clum A."/>
            <person name="Larimer F."/>
            <person name="Land M."/>
            <person name="Hauser L."/>
            <person name="Kyrpides N."/>
            <person name="Mikhailova N."/>
            <person name="Kayluzhnaya M."/>
            <person name="Chistoserdova L."/>
        </authorList>
    </citation>
    <scope>NUCLEOTIDE SEQUENCE [LARGE SCALE GENOMIC DNA]</scope>
    <source>
        <strain evidence="6">SIP3-4</strain>
    </source>
</reference>
<feature type="compositionally biased region" description="Low complexity" evidence="2">
    <location>
        <begin position="43"/>
        <end position="58"/>
    </location>
</feature>
<dbReference type="CDD" id="cd00118">
    <property type="entry name" value="LysM"/>
    <property type="match status" value="1"/>
</dbReference>
<dbReference type="eggNOG" id="COG1388">
    <property type="taxonomic scope" value="Bacteria"/>
</dbReference>
<evidence type="ECO:0000256" key="2">
    <source>
        <dbReference type="SAM" id="MobiDB-lite"/>
    </source>
</evidence>
<evidence type="ECO:0000313" key="5">
    <source>
        <dbReference type="EMBL" id="ACT50232.1"/>
    </source>
</evidence>
<dbReference type="CDD" id="cd12797">
    <property type="entry name" value="M23_peptidase"/>
    <property type="match status" value="1"/>
</dbReference>
<dbReference type="AlphaFoldDB" id="C6XCF7"/>
<evidence type="ECO:0000313" key="6">
    <source>
        <dbReference type="Proteomes" id="UP000002743"/>
    </source>
</evidence>
<dbReference type="GO" id="GO:0004222">
    <property type="term" value="F:metalloendopeptidase activity"/>
    <property type="evidence" value="ECO:0007669"/>
    <property type="project" value="TreeGrafter"/>
</dbReference>
<accession>C6XCF7</accession>
<sequence length="354" mass="37085" precursor="true">MSGHYHLSIQAAFYRYLTLACTLVLAACAANEPAPVIDRRPPASKAPAVKPASSAATSQPGKDWRPDRYTVKKGDTLFSIGLEYGYDYKEIAQANNIPPPYIIRIGQQLQLKSVDSKESTDTATGVVTAPLGSGDGNVVVRPLGSDAPPSASSPATGIPVLSEPKALRVPYSEQAMQVAPVKPATATPAATTADAAKAQEAKPAAETKPADAKPAETAAKADAAATGNDEALEWIWPTNGKVIGTFSDTGSGKGIDIAGSQGQPVLAAAPGKVIYSGSDLRGYGKLVIIKHNKTYLSVYAHNNQILVKEGQQVSRGQKIAEMGNSDTDKVKLHFEIRQQGKSVDPAKYLPGSNP</sequence>
<comment type="similarity">
    <text evidence="1">Belongs to the E.coli NlpD/Haemophilus LppB family.</text>
</comment>
<feature type="compositionally biased region" description="Low complexity" evidence="2">
    <location>
        <begin position="187"/>
        <end position="196"/>
    </location>
</feature>
<feature type="signal peptide" evidence="3">
    <location>
        <begin position="1"/>
        <end position="29"/>
    </location>
</feature>
<reference evidence="5 6" key="2">
    <citation type="journal article" date="2011" name="J. Bacteriol.">
        <title>Genomes of three methylotrophs from a single niche uncover genetic and metabolic divergence of Methylophilaceae.</title>
        <authorList>
            <person name="Lapidus A."/>
            <person name="Clum A."/>
            <person name="Labutti K."/>
            <person name="Kaluzhnaya M.G."/>
            <person name="Lim S."/>
            <person name="Beck D.A."/>
            <person name="Glavina Del Rio T."/>
            <person name="Nolan M."/>
            <person name="Mavromatis K."/>
            <person name="Huntemann M."/>
            <person name="Lucas S."/>
            <person name="Lidstrom M.E."/>
            <person name="Ivanova N."/>
            <person name="Chistoserdova L."/>
        </authorList>
    </citation>
    <scope>NUCLEOTIDE SEQUENCE [LARGE SCALE GENOMIC DNA]</scope>
    <source>
        <strain evidence="5 6">SIP3-4</strain>
    </source>
</reference>
<feature type="region of interest" description="Disordered" evidence="2">
    <location>
        <begin position="36"/>
        <end position="67"/>
    </location>
</feature>
<keyword evidence="6" id="KW-1185">Reference proteome</keyword>
<dbReference type="GO" id="GO:0009279">
    <property type="term" value="C:cell outer membrane"/>
    <property type="evidence" value="ECO:0007669"/>
    <property type="project" value="TreeGrafter"/>
</dbReference>
<dbReference type="EMBL" id="CP001674">
    <property type="protein sequence ID" value="ACT50232.1"/>
    <property type="molecule type" value="Genomic_DNA"/>
</dbReference>
<feature type="region of interest" description="Disordered" evidence="2">
    <location>
        <begin position="187"/>
        <end position="226"/>
    </location>
</feature>
<dbReference type="SUPFAM" id="SSF51261">
    <property type="entry name" value="Duplicated hybrid motif"/>
    <property type="match status" value="1"/>
</dbReference>
<protein>
    <submittedName>
        <fullName evidence="5">Peptidase M23</fullName>
    </submittedName>
</protein>